<dbReference type="Ensembl" id="ENSCPRT00005023159.1">
    <property type="protein sequence ID" value="ENSCPRP00005019808.1"/>
    <property type="gene ID" value="ENSCPRG00005013820.1"/>
</dbReference>
<accession>A0A7M4F5C2</accession>
<dbReference type="Proteomes" id="UP000594220">
    <property type="component" value="Unplaced"/>
</dbReference>
<dbReference type="AlphaFoldDB" id="A0A7M4F5C2"/>
<protein>
    <submittedName>
        <fullName evidence="1">Uncharacterized protein</fullName>
    </submittedName>
</protein>
<proteinExistence type="predicted"/>
<sequence length="199" mass="22631">MIFVTLPIYCLSFQSPSAFLFVCVHVRNFRERQRDTANCVCVDRSNNHICEGLSGRMQLAFWAQCHQSQPPDVGCLKAQAVCPSLYCSLAAAMRHQWRRASRGTRSSSHHSFHPAGVIQKLWQLKPVPAPPAPGALDFIDFIDIRAGRDLGRSLSNSTHRTKVHSLKSNLASYADYFSRFHCLIFTHREPSGSSWRYHW</sequence>
<evidence type="ECO:0000313" key="2">
    <source>
        <dbReference type="Proteomes" id="UP000594220"/>
    </source>
</evidence>
<name>A0A7M4F5C2_CROPO</name>
<evidence type="ECO:0000313" key="1">
    <source>
        <dbReference type="Ensembl" id="ENSCPRP00005019808.1"/>
    </source>
</evidence>
<reference evidence="1" key="1">
    <citation type="submission" date="2025-08" db="UniProtKB">
        <authorList>
            <consortium name="Ensembl"/>
        </authorList>
    </citation>
    <scope>IDENTIFICATION</scope>
</reference>
<keyword evidence="2" id="KW-1185">Reference proteome</keyword>
<reference evidence="1" key="2">
    <citation type="submission" date="2025-09" db="UniProtKB">
        <authorList>
            <consortium name="Ensembl"/>
        </authorList>
    </citation>
    <scope>IDENTIFICATION</scope>
</reference>
<organism evidence="1 2">
    <name type="scientific">Crocodylus porosus</name>
    <name type="common">Saltwater crocodile</name>
    <name type="synonym">Estuarine crocodile</name>
    <dbReference type="NCBI Taxonomy" id="8502"/>
    <lineage>
        <taxon>Eukaryota</taxon>
        <taxon>Metazoa</taxon>
        <taxon>Chordata</taxon>
        <taxon>Craniata</taxon>
        <taxon>Vertebrata</taxon>
        <taxon>Euteleostomi</taxon>
        <taxon>Archelosauria</taxon>
        <taxon>Archosauria</taxon>
        <taxon>Crocodylia</taxon>
        <taxon>Longirostres</taxon>
        <taxon>Crocodylidae</taxon>
        <taxon>Crocodylus</taxon>
    </lineage>
</organism>